<name>A0A0G0K4V4_9BACT</name>
<evidence type="ECO:0000313" key="2">
    <source>
        <dbReference type="EMBL" id="KKQ74748.1"/>
    </source>
</evidence>
<sequence>MKKTYSIIRLLRPRQWIKNFAIFASVVFTGELFNPLAVNPVIIGFLHFVQPHPQAI</sequence>
<feature type="transmembrane region" description="Helical" evidence="1">
    <location>
        <begin position="20"/>
        <end position="49"/>
    </location>
</feature>
<keyword evidence="1" id="KW-1133">Transmembrane helix</keyword>
<keyword evidence="1" id="KW-0812">Transmembrane</keyword>
<gene>
    <name evidence="2" type="ORF">US96_C0027G0017</name>
</gene>
<accession>A0A0G0K4V4</accession>
<comment type="caution">
    <text evidence="2">The sequence shown here is derived from an EMBL/GenBank/DDBJ whole genome shotgun (WGS) entry which is preliminary data.</text>
</comment>
<dbReference type="AlphaFoldDB" id="A0A0G0K4V4"/>
<evidence type="ECO:0000256" key="1">
    <source>
        <dbReference type="SAM" id="Phobius"/>
    </source>
</evidence>
<reference evidence="2 3" key="1">
    <citation type="journal article" date="2015" name="Nature">
        <title>rRNA introns, odd ribosomes, and small enigmatic genomes across a large radiation of phyla.</title>
        <authorList>
            <person name="Brown C.T."/>
            <person name="Hug L.A."/>
            <person name="Thomas B.C."/>
            <person name="Sharon I."/>
            <person name="Castelle C.J."/>
            <person name="Singh A."/>
            <person name="Wilkins M.J."/>
            <person name="Williams K.H."/>
            <person name="Banfield J.F."/>
        </authorList>
    </citation>
    <scope>NUCLEOTIDE SEQUENCE [LARGE SCALE GENOMIC DNA]</scope>
</reference>
<keyword evidence="2" id="KW-0808">Transferase</keyword>
<dbReference type="GO" id="GO:0016740">
    <property type="term" value="F:transferase activity"/>
    <property type="evidence" value="ECO:0007669"/>
    <property type="project" value="UniProtKB-KW"/>
</dbReference>
<proteinExistence type="predicted"/>
<dbReference type="EMBL" id="LBUZ01000027">
    <property type="protein sequence ID" value="KKQ74748.1"/>
    <property type="molecule type" value="Genomic_DNA"/>
</dbReference>
<organism evidence="2 3">
    <name type="scientific">Candidatus Woesebacteria bacterium GW2011_GWB1_38_5b</name>
    <dbReference type="NCBI Taxonomy" id="1618569"/>
    <lineage>
        <taxon>Bacteria</taxon>
        <taxon>Candidatus Woeseibacteriota</taxon>
    </lineage>
</organism>
<evidence type="ECO:0000313" key="3">
    <source>
        <dbReference type="Proteomes" id="UP000034181"/>
    </source>
</evidence>
<protein>
    <submittedName>
        <fullName evidence="2">Prenyltransferase, UbiA family</fullName>
    </submittedName>
</protein>
<dbReference type="Proteomes" id="UP000034181">
    <property type="component" value="Unassembled WGS sequence"/>
</dbReference>
<keyword evidence="1" id="KW-0472">Membrane</keyword>